<evidence type="ECO:0000256" key="2">
    <source>
        <dbReference type="ARBA" id="ARBA00013346"/>
    </source>
</evidence>
<dbReference type="GO" id="GO:0032259">
    <property type="term" value="P:methylation"/>
    <property type="evidence" value="ECO:0007669"/>
    <property type="project" value="UniProtKB-KW"/>
</dbReference>
<evidence type="ECO:0000313" key="5">
    <source>
        <dbReference type="Proteomes" id="UP000238589"/>
    </source>
</evidence>
<dbReference type="InterPro" id="IPR000682">
    <property type="entry name" value="PCMT"/>
</dbReference>
<keyword evidence="5" id="KW-1185">Reference proteome</keyword>
<sequence>MSTAIAFDFDKARFNMIEQQIRPWDVLDAKVLALLGEVKREDFVPEAYQSVALADLEIPLGKGEGQSMLAPKVEARLLQDLALQPGDSVLEIGTGSGYLAALMARQCARVISLEIDPALAQQARANLQAAGVKNVEVRTADACADQFAACNAGAPFDAIVLGGSVAEVPQELLSLLKTGGRLWAVVGRAPAMRATLVRAVAGGQHVEQPWDVSAPRLQNFPESSPFKF</sequence>
<proteinExistence type="inferred from homology"/>
<dbReference type="InterPro" id="IPR029063">
    <property type="entry name" value="SAM-dependent_MTases_sf"/>
</dbReference>
<keyword evidence="4" id="KW-0489">Methyltransferase</keyword>
<dbReference type="GO" id="GO:0005737">
    <property type="term" value="C:cytoplasm"/>
    <property type="evidence" value="ECO:0007669"/>
    <property type="project" value="TreeGrafter"/>
</dbReference>
<evidence type="ECO:0000256" key="1">
    <source>
        <dbReference type="ARBA" id="ARBA00005369"/>
    </source>
</evidence>
<dbReference type="AlphaFoldDB" id="A0A2S9K8L2"/>
<dbReference type="CDD" id="cd02440">
    <property type="entry name" value="AdoMet_MTases"/>
    <property type="match status" value="1"/>
</dbReference>
<organism evidence="4 5">
    <name type="scientific">Malikia granosa</name>
    <dbReference type="NCBI Taxonomy" id="263067"/>
    <lineage>
        <taxon>Bacteria</taxon>
        <taxon>Pseudomonadati</taxon>
        <taxon>Pseudomonadota</taxon>
        <taxon>Betaproteobacteria</taxon>
        <taxon>Burkholderiales</taxon>
        <taxon>Comamonadaceae</taxon>
        <taxon>Malikia</taxon>
    </lineage>
</organism>
<dbReference type="GO" id="GO:0004719">
    <property type="term" value="F:protein-L-isoaspartate (D-aspartate) O-methyltransferase activity"/>
    <property type="evidence" value="ECO:0007669"/>
    <property type="project" value="InterPro"/>
</dbReference>
<protein>
    <recommendedName>
        <fullName evidence="2">Protein-L-isoaspartate O-methyltransferase</fullName>
    </recommendedName>
    <alternativeName>
        <fullName evidence="3">Protein L-isoaspartyl methyltransferase</fullName>
    </alternativeName>
</protein>
<comment type="similarity">
    <text evidence="1">Belongs to the methyltransferase superfamily. L-isoaspartyl/D-aspartyl protein methyltransferase family.</text>
</comment>
<dbReference type="EMBL" id="PVLQ01000010">
    <property type="protein sequence ID" value="PRD66732.1"/>
    <property type="molecule type" value="Genomic_DNA"/>
</dbReference>
<accession>A0A2S9K8L2</accession>
<comment type="caution">
    <text evidence="4">The sequence shown here is derived from an EMBL/GenBank/DDBJ whole genome shotgun (WGS) entry which is preliminary data.</text>
</comment>
<dbReference type="PANTHER" id="PTHR11579">
    <property type="entry name" value="PROTEIN-L-ISOASPARTATE O-METHYLTRANSFERASE"/>
    <property type="match status" value="1"/>
</dbReference>
<name>A0A2S9K8L2_9BURK</name>
<dbReference type="Gene3D" id="3.40.50.150">
    <property type="entry name" value="Vaccinia Virus protein VP39"/>
    <property type="match status" value="1"/>
</dbReference>
<dbReference type="PANTHER" id="PTHR11579:SF18">
    <property type="entry name" value="PROTEIN-L-ISOASPARTATE O-METHYLTRANSFERASE"/>
    <property type="match status" value="1"/>
</dbReference>
<dbReference type="OrthoDB" id="9810066at2"/>
<gene>
    <name evidence="4" type="ORF">C6P64_02580</name>
</gene>
<evidence type="ECO:0000256" key="3">
    <source>
        <dbReference type="ARBA" id="ARBA00030757"/>
    </source>
</evidence>
<reference evidence="4 5" key="1">
    <citation type="submission" date="2018-03" db="EMBL/GenBank/DDBJ databases">
        <title>Comparative genomics illustrates the genes involved in a hyperalkaliphilic mechanisms of Serpentinomonas isolated from highly-alkaline calcium-rich serpentinized springs.</title>
        <authorList>
            <person name="Suzuki S."/>
            <person name="Ishii S."/>
            <person name="Walworth N."/>
            <person name="Bird L."/>
            <person name="Kuenen J.G."/>
            <person name="Nealson K.H."/>
        </authorList>
    </citation>
    <scope>NUCLEOTIDE SEQUENCE [LARGE SCALE GENOMIC DNA]</scope>
    <source>
        <strain evidence="4 5">P1</strain>
    </source>
</reference>
<dbReference type="RefSeq" id="WP_105747034.1">
    <property type="nucleotide sequence ID" value="NZ_PVLQ01000010.1"/>
</dbReference>
<keyword evidence="4" id="KW-0808">Transferase</keyword>
<dbReference type="Proteomes" id="UP000238589">
    <property type="component" value="Unassembled WGS sequence"/>
</dbReference>
<dbReference type="SUPFAM" id="SSF53335">
    <property type="entry name" value="S-adenosyl-L-methionine-dependent methyltransferases"/>
    <property type="match status" value="1"/>
</dbReference>
<dbReference type="Pfam" id="PF01135">
    <property type="entry name" value="PCMT"/>
    <property type="match status" value="1"/>
</dbReference>
<evidence type="ECO:0000313" key="4">
    <source>
        <dbReference type="EMBL" id="PRD66732.1"/>
    </source>
</evidence>